<evidence type="ECO:0000256" key="1">
    <source>
        <dbReference type="SAM" id="Phobius"/>
    </source>
</evidence>
<reference evidence="2" key="2">
    <citation type="journal article" date="2021" name="PeerJ">
        <title>Extensive microbial diversity within the chicken gut microbiome revealed by metagenomics and culture.</title>
        <authorList>
            <person name="Gilroy R."/>
            <person name="Ravi A."/>
            <person name="Getino M."/>
            <person name="Pursley I."/>
            <person name="Horton D.L."/>
            <person name="Alikhan N.F."/>
            <person name="Baker D."/>
            <person name="Gharbi K."/>
            <person name="Hall N."/>
            <person name="Watson M."/>
            <person name="Adriaenssens E.M."/>
            <person name="Foster-Nyarko E."/>
            <person name="Jarju S."/>
            <person name="Secka A."/>
            <person name="Antonio M."/>
            <person name="Oren A."/>
            <person name="Chaudhuri R.R."/>
            <person name="La Ragione R."/>
            <person name="Hildebrand F."/>
            <person name="Pallen M.J."/>
        </authorList>
    </citation>
    <scope>NUCLEOTIDE SEQUENCE</scope>
    <source>
        <strain evidence="2">ChiGjej1B1-19959</strain>
    </source>
</reference>
<protein>
    <submittedName>
        <fullName evidence="2">Uncharacterized protein</fullName>
    </submittedName>
</protein>
<feature type="transmembrane region" description="Helical" evidence="1">
    <location>
        <begin position="56"/>
        <end position="76"/>
    </location>
</feature>
<organism evidence="2 3">
    <name type="scientific">Candidatus Fimenecus excrementigallinarum</name>
    <dbReference type="NCBI Taxonomy" id="2840816"/>
    <lineage>
        <taxon>Bacteria</taxon>
        <taxon>Bacillati</taxon>
        <taxon>Bacillota</taxon>
        <taxon>Clostridia</taxon>
        <taxon>Candidatus Fimenecus</taxon>
    </lineage>
</organism>
<evidence type="ECO:0000313" key="3">
    <source>
        <dbReference type="Proteomes" id="UP000824071"/>
    </source>
</evidence>
<reference evidence="2" key="1">
    <citation type="submission" date="2020-10" db="EMBL/GenBank/DDBJ databases">
        <authorList>
            <person name="Gilroy R."/>
        </authorList>
    </citation>
    <scope>NUCLEOTIDE SEQUENCE</scope>
    <source>
        <strain evidence="2">ChiGjej1B1-19959</strain>
    </source>
</reference>
<sequence>MLACSVLLAISGLFSALTAYILVTDVAASYLSLPLTPEFLYSALNSFYTSLFTETLIFVPILLGAAAVLLTVANLWNAHVSKTLRAALAAVFAGGALLTFVTVFFAHAHENSVLLRVCAVLCLLCLAVYAVLAVINAVHTVTD</sequence>
<proteinExistence type="predicted"/>
<keyword evidence="1" id="KW-0812">Transmembrane</keyword>
<accession>A0A9D1IFZ5</accession>
<keyword evidence="1" id="KW-1133">Transmembrane helix</keyword>
<feature type="transmembrane region" description="Helical" evidence="1">
    <location>
        <begin position="88"/>
        <end position="107"/>
    </location>
</feature>
<dbReference type="EMBL" id="DVMW01000037">
    <property type="protein sequence ID" value="HIU36210.1"/>
    <property type="molecule type" value="Genomic_DNA"/>
</dbReference>
<name>A0A9D1IFZ5_9FIRM</name>
<dbReference type="Proteomes" id="UP000824071">
    <property type="component" value="Unassembled WGS sequence"/>
</dbReference>
<dbReference type="AlphaFoldDB" id="A0A9D1IFZ5"/>
<gene>
    <name evidence="2" type="ORF">IAC53_06390</name>
</gene>
<feature type="transmembrane region" description="Helical" evidence="1">
    <location>
        <begin position="113"/>
        <end position="138"/>
    </location>
</feature>
<keyword evidence="1" id="KW-0472">Membrane</keyword>
<evidence type="ECO:0000313" key="2">
    <source>
        <dbReference type="EMBL" id="HIU36210.1"/>
    </source>
</evidence>
<comment type="caution">
    <text evidence="2">The sequence shown here is derived from an EMBL/GenBank/DDBJ whole genome shotgun (WGS) entry which is preliminary data.</text>
</comment>